<name>A0AAD6MFR1_9ROSI</name>
<gene>
    <name evidence="1" type="ORF">NC653_022258</name>
</gene>
<evidence type="ECO:0000313" key="2">
    <source>
        <dbReference type="Proteomes" id="UP001164929"/>
    </source>
</evidence>
<accession>A0AAD6MFR1</accession>
<keyword evidence="2" id="KW-1185">Reference proteome</keyword>
<proteinExistence type="predicted"/>
<dbReference type="AlphaFoldDB" id="A0AAD6MFR1"/>
<protein>
    <submittedName>
        <fullName evidence="1">Uncharacterized protein</fullName>
    </submittedName>
</protein>
<organism evidence="1 2">
    <name type="scientific">Populus alba x Populus x berolinensis</name>
    <dbReference type="NCBI Taxonomy" id="444605"/>
    <lineage>
        <taxon>Eukaryota</taxon>
        <taxon>Viridiplantae</taxon>
        <taxon>Streptophyta</taxon>
        <taxon>Embryophyta</taxon>
        <taxon>Tracheophyta</taxon>
        <taxon>Spermatophyta</taxon>
        <taxon>Magnoliopsida</taxon>
        <taxon>eudicotyledons</taxon>
        <taxon>Gunneridae</taxon>
        <taxon>Pentapetalae</taxon>
        <taxon>rosids</taxon>
        <taxon>fabids</taxon>
        <taxon>Malpighiales</taxon>
        <taxon>Salicaceae</taxon>
        <taxon>Saliceae</taxon>
        <taxon>Populus</taxon>
    </lineage>
</organism>
<dbReference type="EMBL" id="JAQIZT010000009">
    <property type="protein sequence ID" value="KAJ6983985.1"/>
    <property type="molecule type" value="Genomic_DNA"/>
</dbReference>
<sequence length="74" mass="8220">MGGSHACFGRRKGICIFKYFCIQDCAVARFSGLQPSGNSSENLSLPTYQCASGKRWSIFSGPTFVTVRMKELWC</sequence>
<dbReference type="Proteomes" id="UP001164929">
    <property type="component" value="Chromosome 9"/>
</dbReference>
<evidence type="ECO:0000313" key="1">
    <source>
        <dbReference type="EMBL" id="KAJ6983985.1"/>
    </source>
</evidence>
<comment type="caution">
    <text evidence="1">The sequence shown here is derived from an EMBL/GenBank/DDBJ whole genome shotgun (WGS) entry which is preliminary data.</text>
</comment>
<reference evidence="1" key="1">
    <citation type="journal article" date="2023" name="Mol. Ecol. Resour.">
        <title>Chromosome-level genome assembly of a triploid poplar Populus alba 'Berolinensis'.</title>
        <authorList>
            <person name="Chen S."/>
            <person name="Yu Y."/>
            <person name="Wang X."/>
            <person name="Wang S."/>
            <person name="Zhang T."/>
            <person name="Zhou Y."/>
            <person name="He R."/>
            <person name="Meng N."/>
            <person name="Wang Y."/>
            <person name="Liu W."/>
            <person name="Liu Z."/>
            <person name="Liu J."/>
            <person name="Guo Q."/>
            <person name="Huang H."/>
            <person name="Sederoff R.R."/>
            <person name="Wang G."/>
            <person name="Qu G."/>
            <person name="Chen S."/>
        </authorList>
    </citation>
    <scope>NUCLEOTIDE SEQUENCE</scope>
    <source>
        <strain evidence="1">SC-2020</strain>
    </source>
</reference>